<dbReference type="SUPFAM" id="SSF55073">
    <property type="entry name" value="Nucleotide cyclase"/>
    <property type="match status" value="1"/>
</dbReference>
<feature type="transmembrane region" description="Helical" evidence="1">
    <location>
        <begin position="285"/>
        <end position="304"/>
    </location>
</feature>
<keyword evidence="1" id="KW-0472">Membrane</keyword>
<comment type="caution">
    <text evidence="4">The sequence shown here is derived from an EMBL/GenBank/DDBJ whole genome shotgun (WGS) entry which is preliminary data.</text>
</comment>
<keyword evidence="5" id="KW-1185">Reference proteome</keyword>
<dbReference type="InterPro" id="IPR000160">
    <property type="entry name" value="GGDEF_dom"/>
</dbReference>
<dbReference type="SMART" id="SM00091">
    <property type="entry name" value="PAS"/>
    <property type="match status" value="1"/>
</dbReference>
<keyword evidence="4" id="KW-0808">Transferase</keyword>
<dbReference type="InterPro" id="IPR029787">
    <property type="entry name" value="Nucleotide_cyclase"/>
</dbReference>
<dbReference type="Gene3D" id="3.30.450.20">
    <property type="entry name" value="PAS domain"/>
    <property type="match status" value="3"/>
</dbReference>
<sequence length="602" mass="66392">MPWPLNTIRAAIVVLTLFALVFGWSDMLRSMDQTEAATVERARHQARGQAKAVGELVQARLDSLDLAIRSVRAAVSDGHAAIERQTRLALQDMPSNFVLQLFIIDHDGYLSYSSLGPSPRNYLGDRDYYARLADAEDDILVVSEPVLGRLTQRWSIQVARAIRDNGVFAGVVSIAVSVETWAETLAQLEPGRRDTLTLVGRDGELLMRSLSGPEHYGKQLRLRRDFIDQPALMEGDYLAESFADGVSRIFGWSRLSSGLVMVSGLALDDVLAPVRKAREQGITRGVFLSIFFLLAVSGLLYALARSAQVMRRLAVREARTRNLVDNMAEGIMVVDDAMRIVASNPALCEISGHTEEVLHGASPAMLCGETTAADDLLALLDVEGEDMRGGDFVGMRPDGARYIAHARVTRMSSDEGGRHKRLVLVADVTESRREADDIWRRANFDMLTGLPNRALLLDRLERMILHARREGSEVIALFVDLDLFKPINDRFGHAFGDRLLCQVARRLEQLFRSEDTVGRLGGDEFVVLIPASPARDLAGQSAQKLVDRLSEPFEIDGEVVSISASVGVAFYPRDAETPADLIAEADAAMYRAKHAGRATWRA</sequence>
<dbReference type="EMBL" id="JBHTMC010000034">
    <property type="protein sequence ID" value="MFD1265472.1"/>
    <property type="molecule type" value="Genomic_DNA"/>
</dbReference>
<dbReference type="Pfam" id="PF00990">
    <property type="entry name" value="GGDEF"/>
    <property type="match status" value="1"/>
</dbReference>
<evidence type="ECO:0000259" key="3">
    <source>
        <dbReference type="PROSITE" id="PS50887"/>
    </source>
</evidence>
<evidence type="ECO:0000259" key="2">
    <source>
        <dbReference type="PROSITE" id="PS50112"/>
    </source>
</evidence>
<name>A0ABW3WHD0_9RHOO</name>
<dbReference type="PROSITE" id="PS50112">
    <property type="entry name" value="PAS"/>
    <property type="match status" value="1"/>
</dbReference>
<dbReference type="RefSeq" id="WP_277833142.1">
    <property type="nucleotide sequence ID" value="NZ_JARQZE010000006.1"/>
</dbReference>
<dbReference type="GO" id="GO:0052621">
    <property type="term" value="F:diguanylate cyclase activity"/>
    <property type="evidence" value="ECO:0007669"/>
    <property type="project" value="UniProtKB-EC"/>
</dbReference>
<dbReference type="InterPro" id="IPR043128">
    <property type="entry name" value="Rev_trsase/Diguanyl_cyclase"/>
</dbReference>
<dbReference type="InterPro" id="IPR052155">
    <property type="entry name" value="Biofilm_reg_signaling"/>
</dbReference>
<dbReference type="CDD" id="cd01949">
    <property type="entry name" value="GGDEF"/>
    <property type="match status" value="1"/>
</dbReference>
<dbReference type="InterPro" id="IPR035965">
    <property type="entry name" value="PAS-like_dom_sf"/>
</dbReference>
<dbReference type="PANTHER" id="PTHR44757:SF2">
    <property type="entry name" value="BIOFILM ARCHITECTURE MAINTENANCE PROTEIN MBAA"/>
    <property type="match status" value="1"/>
</dbReference>
<dbReference type="Gene3D" id="3.30.70.270">
    <property type="match status" value="1"/>
</dbReference>
<gene>
    <name evidence="4" type="ORF">ACFQ4M_18010</name>
</gene>
<keyword evidence="4" id="KW-0548">Nucleotidyltransferase</keyword>
<reference evidence="5" key="1">
    <citation type="journal article" date="2019" name="Int. J. Syst. Evol. Microbiol.">
        <title>The Global Catalogue of Microorganisms (GCM) 10K type strain sequencing project: providing services to taxonomists for standard genome sequencing and annotation.</title>
        <authorList>
            <consortium name="The Broad Institute Genomics Platform"/>
            <consortium name="The Broad Institute Genome Sequencing Center for Infectious Disease"/>
            <person name="Wu L."/>
            <person name="Ma J."/>
        </authorList>
    </citation>
    <scope>NUCLEOTIDE SEQUENCE [LARGE SCALE GENOMIC DNA]</scope>
    <source>
        <strain evidence="5">CCUG 48884</strain>
    </source>
</reference>
<feature type="domain" description="GGDEF" evidence="3">
    <location>
        <begin position="472"/>
        <end position="602"/>
    </location>
</feature>
<evidence type="ECO:0000313" key="4">
    <source>
        <dbReference type="EMBL" id="MFD1265472.1"/>
    </source>
</evidence>
<proteinExistence type="predicted"/>
<evidence type="ECO:0000256" key="1">
    <source>
        <dbReference type="SAM" id="Phobius"/>
    </source>
</evidence>
<dbReference type="SUPFAM" id="SSF55785">
    <property type="entry name" value="PYP-like sensor domain (PAS domain)"/>
    <property type="match status" value="1"/>
</dbReference>
<keyword evidence="1" id="KW-1133">Transmembrane helix</keyword>
<feature type="transmembrane region" description="Helical" evidence="1">
    <location>
        <begin position="6"/>
        <end position="24"/>
    </location>
</feature>
<dbReference type="SMART" id="SM00267">
    <property type="entry name" value="GGDEF"/>
    <property type="match status" value="1"/>
</dbReference>
<dbReference type="Proteomes" id="UP001597158">
    <property type="component" value="Unassembled WGS sequence"/>
</dbReference>
<dbReference type="CDD" id="cd12914">
    <property type="entry name" value="PDC1_DGC_like"/>
    <property type="match status" value="1"/>
</dbReference>
<evidence type="ECO:0000313" key="5">
    <source>
        <dbReference type="Proteomes" id="UP001597158"/>
    </source>
</evidence>
<organism evidence="4 5">
    <name type="scientific">Thauera mechernichensis</name>
    <dbReference type="NCBI Taxonomy" id="82788"/>
    <lineage>
        <taxon>Bacteria</taxon>
        <taxon>Pseudomonadati</taxon>
        <taxon>Pseudomonadota</taxon>
        <taxon>Betaproteobacteria</taxon>
        <taxon>Rhodocyclales</taxon>
        <taxon>Zoogloeaceae</taxon>
        <taxon>Thauera</taxon>
    </lineage>
</organism>
<dbReference type="PROSITE" id="PS50887">
    <property type="entry name" value="GGDEF"/>
    <property type="match status" value="1"/>
</dbReference>
<dbReference type="EC" id="2.7.7.65" evidence="4"/>
<protein>
    <submittedName>
        <fullName evidence="4">Diguanylate cyclase domain-containing protein</fullName>
        <ecNumber evidence="4">2.7.7.65</ecNumber>
    </submittedName>
</protein>
<dbReference type="NCBIfam" id="TIGR00229">
    <property type="entry name" value="sensory_box"/>
    <property type="match status" value="1"/>
</dbReference>
<dbReference type="InterPro" id="IPR000014">
    <property type="entry name" value="PAS"/>
</dbReference>
<dbReference type="CDD" id="cd00130">
    <property type="entry name" value="PAS"/>
    <property type="match status" value="1"/>
</dbReference>
<dbReference type="Pfam" id="PF13426">
    <property type="entry name" value="PAS_9"/>
    <property type="match status" value="1"/>
</dbReference>
<dbReference type="PANTHER" id="PTHR44757">
    <property type="entry name" value="DIGUANYLATE CYCLASE DGCP"/>
    <property type="match status" value="1"/>
</dbReference>
<keyword evidence="1" id="KW-0812">Transmembrane</keyword>
<accession>A0ABW3WHD0</accession>
<dbReference type="CDD" id="cd12915">
    <property type="entry name" value="PDC2_DGC_like"/>
    <property type="match status" value="1"/>
</dbReference>
<dbReference type="NCBIfam" id="TIGR00254">
    <property type="entry name" value="GGDEF"/>
    <property type="match status" value="1"/>
</dbReference>
<feature type="domain" description="PAS" evidence="2">
    <location>
        <begin position="316"/>
        <end position="360"/>
    </location>
</feature>